<organism evidence="1 2">
    <name type="scientific">Cercospora beticola</name>
    <name type="common">Sugarbeet leaf spot fungus</name>
    <dbReference type="NCBI Taxonomy" id="122368"/>
    <lineage>
        <taxon>Eukaryota</taxon>
        <taxon>Fungi</taxon>
        <taxon>Dikarya</taxon>
        <taxon>Ascomycota</taxon>
        <taxon>Pezizomycotina</taxon>
        <taxon>Dothideomycetes</taxon>
        <taxon>Dothideomycetidae</taxon>
        <taxon>Mycosphaerellales</taxon>
        <taxon>Mycosphaerellaceae</taxon>
        <taxon>Cercospora</taxon>
    </lineage>
</organism>
<dbReference type="RefSeq" id="XP_065459061.1">
    <property type="nucleotide sequence ID" value="XM_065602989.1"/>
</dbReference>
<evidence type="ECO:0008006" key="3">
    <source>
        <dbReference type="Google" id="ProtNLM"/>
    </source>
</evidence>
<gene>
    <name evidence="1" type="ORF">RHO25_007845</name>
</gene>
<sequence>MSNEPPGASRDLSELLQTLPQELYSKIYDEVFNVVPNNVVVLDRSYRWPHLLHVDAASREAYAKSYFGLNTFFIHGSSEFRWVRTLCDQHVKFIKGLFFLCICGEEDPLRHFLKTMETRSRLLPLGIKKADTVRVITWYEARERFGV</sequence>
<reference evidence="1 2" key="1">
    <citation type="submission" date="2023-09" db="EMBL/GenBank/DDBJ databases">
        <title>Complete-Gapless Cercospora beticola genome.</title>
        <authorList>
            <person name="Wyatt N.A."/>
            <person name="Spanner R.E."/>
            <person name="Bolton M.D."/>
        </authorList>
    </citation>
    <scope>NUCLEOTIDE SEQUENCE [LARGE SCALE GENOMIC DNA]</scope>
    <source>
        <strain evidence="1">Cb09-40</strain>
    </source>
</reference>
<dbReference type="EMBL" id="CP134188">
    <property type="protein sequence ID" value="WPB03208.1"/>
    <property type="molecule type" value="Genomic_DNA"/>
</dbReference>
<dbReference type="GeneID" id="90644412"/>
<accession>A0ABZ0NUK9</accession>
<dbReference type="Proteomes" id="UP001302367">
    <property type="component" value="Chromosome 5"/>
</dbReference>
<evidence type="ECO:0000313" key="2">
    <source>
        <dbReference type="Proteomes" id="UP001302367"/>
    </source>
</evidence>
<name>A0ABZ0NUK9_CERBT</name>
<evidence type="ECO:0000313" key="1">
    <source>
        <dbReference type="EMBL" id="WPB03208.1"/>
    </source>
</evidence>
<keyword evidence="2" id="KW-1185">Reference proteome</keyword>
<protein>
    <recommendedName>
        <fullName evidence="3">F-box domain-containing protein</fullName>
    </recommendedName>
</protein>
<proteinExistence type="predicted"/>